<feature type="transmembrane region" description="Helical" evidence="6">
    <location>
        <begin position="361"/>
        <end position="384"/>
    </location>
</feature>
<evidence type="ECO:0000256" key="6">
    <source>
        <dbReference type="SAM" id="Phobius"/>
    </source>
</evidence>
<evidence type="ECO:0000256" key="2">
    <source>
        <dbReference type="ARBA" id="ARBA00022475"/>
    </source>
</evidence>
<keyword evidence="5 6" id="KW-0472">Membrane</keyword>
<organism evidence="9 10">
    <name type="scientific">Pyrobaculum calidifontis (strain DSM 21063 / JCM 11548 / VA1)</name>
    <dbReference type="NCBI Taxonomy" id="410359"/>
    <lineage>
        <taxon>Archaea</taxon>
        <taxon>Thermoproteota</taxon>
        <taxon>Thermoprotei</taxon>
        <taxon>Thermoproteales</taxon>
        <taxon>Thermoproteaceae</taxon>
        <taxon>Pyrobaculum</taxon>
    </lineage>
</organism>
<dbReference type="PANTHER" id="PTHR43738">
    <property type="entry name" value="ABC TRANSPORTER, MEMBRANE PROTEIN"/>
    <property type="match status" value="1"/>
</dbReference>
<feature type="transmembrane region" description="Helical" evidence="6">
    <location>
        <begin position="31"/>
        <end position="50"/>
    </location>
</feature>
<dbReference type="Proteomes" id="UP000001431">
    <property type="component" value="Chromosome"/>
</dbReference>
<keyword evidence="2" id="KW-1003">Cell membrane</keyword>
<evidence type="ECO:0000256" key="3">
    <source>
        <dbReference type="ARBA" id="ARBA00022692"/>
    </source>
</evidence>
<dbReference type="eggNOG" id="arCOG02312">
    <property type="taxonomic scope" value="Archaea"/>
</dbReference>
<keyword evidence="4 6" id="KW-1133">Transmembrane helix</keyword>
<evidence type="ECO:0000256" key="5">
    <source>
        <dbReference type="ARBA" id="ARBA00023136"/>
    </source>
</evidence>
<gene>
    <name evidence="9" type="ordered locus">Pcal_1006</name>
</gene>
<evidence type="ECO:0008006" key="11">
    <source>
        <dbReference type="Google" id="ProtNLM"/>
    </source>
</evidence>
<keyword evidence="3 6" id="KW-0812">Transmembrane</keyword>
<feature type="transmembrane region" description="Helical" evidence="6">
    <location>
        <begin position="178"/>
        <end position="203"/>
    </location>
</feature>
<dbReference type="GO" id="GO:0005886">
    <property type="term" value="C:plasma membrane"/>
    <property type="evidence" value="ECO:0007669"/>
    <property type="project" value="UniProtKB-SubCell"/>
</dbReference>
<protein>
    <recommendedName>
        <fullName evidence="11">ABC3 transporter permease protein domain-containing protein</fullName>
    </recommendedName>
</protein>
<name>A3MUW4_PYRCJ</name>
<dbReference type="Pfam" id="PF02687">
    <property type="entry name" value="FtsX"/>
    <property type="match status" value="1"/>
</dbReference>
<dbReference type="EMBL" id="CP000561">
    <property type="protein sequence ID" value="ABO08431.1"/>
    <property type="molecule type" value="Genomic_DNA"/>
</dbReference>
<evidence type="ECO:0000259" key="7">
    <source>
        <dbReference type="Pfam" id="PF02687"/>
    </source>
</evidence>
<dbReference type="HOGENOM" id="CLU_000604_8_0_2"/>
<keyword evidence="10" id="KW-1185">Reference proteome</keyword>
<feature type="domain" description="MacB-like periplasmic core" evidence="8">
    <location>
        <begin position="30"/>
        <end position="239"/>
    </location>
</feature>
<feature type="domain" description="ABC3 transporter permease C-terminal" evidence="7">
    <location>
        <begin position="269"/>
        <end position="392"/>
    </location>
</feature>
<dbReference type="PANTHER" id="PTHR43738:SF2">
    <property type="entry name" value="ABC TRANSPORTER PERMEASE"/>
    <property type="match status" value="1"/>
</dbReference>
<comment type="subcellular location">
    <subcellularLocation>
        <location evidence="1">Cell membrane</location>
        <topology evidence="1">Multi-pass membrane protein</topology>
    </subcellularLocation>
</comment>
<reference evidence="9" key="1">
    <citation type="submission" date="2007-02" db="EMBL/GenBank/DDBJ databases">
        <title>Complete sequence of Pyrobaculum calidifontis JCM 11548.</title>
        <authorList>
            <consortium name="US DOE Joint Genome Institute"/>
            <person name="Copeland A."/>
            <person name="Lucas S."/>
            <person name="Lapidus A."/>
            <person name="Barry K."/>
            <person name="Glavina del Rio T."/>
            <person name="Dalin E."/>
            <person name="Tice H."/>
            <person name="Pitluck S."/>
            <person name="Chain P."/>
            <person name="Malfatti S."/>
            <person name="Shin M."/>
            <person name="Vergez L."/>
            <person name="Schmutz J."/>
            <person name="Larimer F."/>
            <person name="Land M."/>
            <person name="Hauser L."/>
            <person name="Kyrpides N."/>
            <person name="Mikhailova N."/>
            <person name="Cozen A.E."/>
            <person name="Fitz-Gibbon S.T."/>
            <person name="House C.H."/>
            <person name="Saltikov C."/>
            <person name="Lowe T.M."/>
            <person name="Richardson P."/>
        </authorList>
    </citation>
    <scope>NUCLEOTIDE SEQUENCE [LARGE SCALE GENOMIC DNA]</scope>
    <source>
        <strain evidence="9">JCM 11548</strain>
    </source>
</reference>
<feature type="transmembrane region" description="Helical" evidence="6">
    <location>
        <begin position="263"/>
        <end position="283"/>
    </location>
</feature>
<dbReference type="InterPro" id="IPR051125">
    <property type="entry name" value="ABC-4/HrtB_transporter"/>
</dbReference>
<sequence>MNLSDYKVLFMLFELLRLSWKALWERRGRTIGAIVGVVIAFTALSFSLLLTQTMKEAVAEFFEKNFGLNIVMLVGSLFTDADVASLSSIEGVEAVVPMVAYRGRVRVPGSGEFIAANVYAINPADVPRVIPQAALHDGQLFVGQGFALAGYYIAYDRSTGEQRVGPGSIISLDLEKKAVSLVVAGVLAVGSIGFFSTATGVVIDLSEYRRLTGFEKYNVLVVVARDSSLVDDIISEVRARFPTAEILSPQVILKSINAFLTGFQAFLGLVAGVSTVITALWLYDTMSISVLQRTREIGIMRAVGFKRRHITLMFLGEAFIIAAIGVAIGSVLLVPLSDIDLSTLFNAGPDMSFLPPGTRLIIDPTAVAAAVMVVVAVNLIGALAPAIRASRIRLVEALKYE</sequence>
<evidence type="ECO:0000256" key="1">
    <source>
        <dbReference type="ARBA" id="ARBA00004651"/>
    </source>
</evidence>
<dbReference type="KEGG" id="pcl:Pcal_1006"/>
<evidence type="ECO:0000313" key="10">
    <source>
        <dbReference type="Proteomes" id="UP000001431"/>
    </source>
</evidence>
<dbReference type="Pfam" id="PF12704">
    <property type="entry name" value="MacB_PCD"/>
    <property type="match status" value="1"/>
</dbReference>
<feature type="transmembrane region" description="Helical" evidence="6">
    <location>
        <begin position="310"/>
        <end position="334"/>
    </location>
</feature>
<dbReference type="STRING" id="410359.Pcal_1006"/>
<dbReference type="InterPro" id="IPR025857">
    <property type="entry name" value="MacB_PCD"/>
</dbReference>
<accession>A3MUW4</accession>
<evidence type="ECO:0000313" key="9">
    <source>
        <dbReference type="EMBL" id="ABO08431.1"/>
    </source>
</evidence>
<evidence type="ECO:0000256" key="4">
    <source>
        <dbReference type="ARBA" id="ARBA00022989"/>
    </source>
</evidence>
<dbReference type="AlphaFoldDB" id="A3MUW4"/>
<evidence type="ECO:0000259" key="8">
    <source>
        <dbReference type="Pfam" id="PF12704"/>
    </source>
</evidence>
<dbReference type="InterPro" id="IPR003838">
    <property type="entry name" value="ABC3_permease_C"/>
</dbReference>
<proteinExistence type="predicted"/>